<proteinExistence type="predicted"/>
<keyword evidence="3" id="KW-1185">Reference proteome</keyword>
<dbReference type="PANTHER" id="PTHR42870:SF1">
    <property type="entry name" value="NON-SPECIFIC LIPID-TRANSFER PROTEIN-LIKE 2"/>
    <property type="match status" value="1"/>
</dbReference>
<reference evidence="2 3" key="1">
    <citation type="submission" date="2018-12" db="EMBL/GenBank/DDBJ databases">
        <authorList>
            <consortium name="Pathogen Informatics"/>
        </authorList>
    </citation>
    <scope>NUCLEOTIDE SEQUENCE [LARGE SCALE GENOMIC DNA]</scope>
    <source>
        <strain evidence="2 3">NCTC10485</strain>
    </source>
</reference>
<organism evidence="2 3">
    <name type="scientific">Mycolicibacterium chitae</name>
    <name type="common">Mycobacterium chitae</name>
    <dbReference type="NCBI Taxonomy" id="1792"/>
    <lineage>
        <taxon>Bacteria</taxon>
        <taxon>Bacillati</taxon>
        <taxon>Actinomycetota</taxon>
        <taxon>Actinomycetes</taxon>
        <taxon>Mycobacteriales</taxon>
        <taxon>Mycobacteriaceae</taxon>
        <taxon>Mycolicibacterium</taxon>
    </lineage>
</organism>
<dbReference type="InterPro" id="IPR002155">
    <property type="entry name" value="Thiolase"/>
</dbReference>
<sequence>MSTNRTLRGKAAVVGIGSTPYRKRGDSDKSALTLILEAILAACSDAGVDPRQIDGFVSYANDRSEGPVVGTTLGVNEIRWSTMVWGGGGGGVAAAVNAAATAVAAGQADCVVVYRGITEADDGRGSYGKGHFPPLLSAHGIVAPAQVCAMRTQRLLEIDGVPPSAMKALVMASYQHAQNNPAAVAYGKPLDSETYESSRWVAEPLHLFDCSRENDAASALLIVSAERARDFASVPAYVLAGVQGAGRGWGESIENEDNYTSAGFHPAMVSRLWNSAEVKAGDVDVVQVYENFSGPAVASLIDFGLCPAGSAAGEFMTLPNLLADGGKLPINTAGGNIAEGFVHGIGMAVEAVRQVRGSSPNQVKGAEVSLLLGGPVAPFVSATMFGSAATL</sequence>
<dbReference type="GO" id="GO:0016747">
    <property type="term" value="F:acyltransferase activity, transferring groups other than amino-acyl groups"/>
    <property type="evidence" value="ECO:0007669"/>
    <property type="project" value="InterPro"/>
</dbReference>
<dbReference type="RefSeq" id="WP_126334984.1">
    <property type="nucleotide sequence ID" value="NZ_AP022604.1"/>
</dbReference>
<dbReference type="PIRSF" id="PIRSF000429">
    <property type="entry name" value="Ac-CoA_Ac_transf"/>
    <property type="match status" value="1"/>
</dbReference>
<gene>
    <name evidence="2" type="ORF">NCTC10485_03597</name>
</gene>
<dbReference type="Gene3D" id="3.40.47.10">
    <property type="match status" value="1"/>
</dbReference>
<evidence type="ECO:0000313" key="3">
    <source>
        <dbReference type="Proteomes" id="UP000282551"/>
    </source>
</evidence>
<evidence type="ECO:0000313" key="2">
    <source>
        <dbReference type="EMBL" id="VEG49290.1"/>
    </source>
</evidence>
<evidence type="ECO:0000259" key="1">
    <source>
        <dbReference type="Pfam" id="PF22691"/>
    </source>
</evidence>
<dbReference type="InterPro" id="IPR055140">
    <property type="entry name" value="Thiolase_C_2"/>
</dbReference>
<dbReference type="InterPro" id="IPR016039">
    <property type="entry name" value="Thiolase-like"/>
</dbReference>
<dbReference type="SUPFAM" id="SSF53901">
    <property type="entry name" value="Thiolase-like"/>
    <property type="match status" value="2"/>
</dbReference>
<dbReference type="Pfam" id="PF22691">
    <property type="entry name" value="Thiolase_C_1"/>
    <property type="match status" value="1"/>
</dbReference>
<name>A0A448IA41_MYCCI</name>
<dbReference type="CDD" id="cd00829">
    <property type="entry name" value="SCP-x_thiolase"/>
    <property type="match status" value="1"/>
</dbReference>
<dbReference type="Proteomes" id="UP000282551">
    <property type="component" value="Chromosome"/>
</dbReference>
<dbReference type="EMBL" id="LR134355">
    <property type="protein sequence ID" value="VEG49290.1"/>
    <property type="molecule type" value="Genomic_DNA"/>
</dbReference>
<dbReference type="PANTHER" id="PTHR42870">
    <property type="entry name" value="ACETYL-COA C-ACETYLTRANSFERASE"/>
    <property type="match status" value="1"/>
</dbReference>
<protein>
    <submittedName>
        <fullName evidence="2">Lipid-transfer protein</fullName>
    </submittedName>
</protein>
<feature type="domain" description="Thiolase C-terminal" evidence="1">
    <location>
        <begin position="252"/>
        <end position="373"/>
    </location>
</feature>
<dbReference type="AlphaFoldDB" id="A0A448IA41"/>
<dbReference type="OrthoDB" id="9785768at2"/>
<accession>A0A448IA41</accession>